<evidence type="ECO:0000313" key="5">
    <source>
        <dbReference type="Proteomes" id="UP000424805"/>
    </source>
</evidence>
<dbReference type="Proteomes" id="UP001215078">
    <property type="component" value="Unassembled WGS sequence"/>
</dbReference>
<accession>A0A3E5IBJ0</accession>
<evidence type="ECO:0000313" key="3">
    <source>
        <dbReference type="EMBL" id="RHH48570.1"/>
    </source>
</evidence>
<gene>
    <name evidence="3" type="ORF">DW206_08020</name>
    <name evidence="1" type="ORF">F3B90_03260</name>
    <name evidence="2" type="ORF">PQ628_03210</name>
</gene>
<protein>
    <recommendedName>
        <fullName evidence="6">Calx-beta domain-containing protein</fullName>
    </recommendedName>
</protein>
<dbReference type="RefSeq" id="WP_115483878.1">
    <property type="nucleotide sequence ID" value="NZ_BAABYV010000001.1"/>
</dbReference>
<name>A0A3E5IBJ0_BACOV</name>
<evidence type="ECO:0000313" key="4">
    <source>
        <dbReference type="Proteomes" id="UP000283329"/>
    </source>
</evidence>
<reference evidence="1 5" key="2">
    <citation type="journal article" date="2019" name="Nat. Med.">
        <title>A library of human gut bacterial isolates paired with longitudinal multiomics data enables mechanistic microbiome research.</title>
        <authorList>
            <person name="Poyet M."/>
            <person name="Groussin M."/>
            <person name="Gibbons S.M."/>
            <person name="Avila-Pacheco J."/>
            <person name="Jiang X."/>
            <person name="Kearney S.M."/>
            <person name="Perrotta A.R."/>
            <person name="Berdy B."/>
            <person name="Zhao S."/>
            <person name="Lieberman T.D."/>
            <person name="Swanson P.K."/>
            <person name="Smith M."/>
            <person name="Roesemann S."/>
            <person name="Alexander J.E."/>
            <person name="Rich S.A."/>
            <person name="Livny J."/>
            <person name="Vlamakis H."/>
            <person name="Clish C."/>
            <person name="Bullock K."/>
            <person name="Deik A."/>
            <person name="Scott J."/>
            <person name="Pierce K.A."/>
            <person name="Xavier R.J."/>
            <person name="Alm E.J."/>
        </authorList>
    </citation>
    <scope>NUCLEOTIDE SEQUENCE [LARGE SCALE GENOMIC DNA]</scope>
    <source>
        <strain evidence="1 5">BIOML-A15</strain>
    </source>
</reference>
<evidence type="ECO:0000313" key="2">
    <source>
        <dbReference type="EMBL" id="MDC7957208.1"/>
    </source>
</evidence>
<evidence type="ECO:0008006" key="6">
    <source>
        <dbReference type="Google" id="ProtNLM"/>
    </source>
</evidence>
<comment type="caution">
    <text evidence="3">The sequence shown here is derived from an EMBL/GenBank/DDBJ whole genome shotgun (WGS) entry which is preliminary data.</text>
</comment>
<dbReference type="EMBL" id="QRJR01000005">
    <property type="protein sequence ID" value="RHH48570.1"/>
    <property type="molecule type" value="Genomic_DNA"/>
</dbReference>
<dbReference type="AlphaFoldDB" id="A0A3E5IBJ0"/>
<evidence type="ECO:0000313" key="1">
    <source>
        <dbReference type="EMBL" id="KAA4629770.1"/>
    </source>
</evidence>
<dbReference type="PROSITE" id="PS51257">
    <property type="entry name" value="PROKAR_LIPOPROTEIN"/>
    <property type="match status" value="1"/>
</dbReference>
<proteinExistence type="predicted"/>
<reference evidence="3 4" key="1">
    <citation type="submission" date="2018-08" db="EMBL/GenBank/DDBJ databases">
        <title>A genome reference for cultivated species of the human gut microbiota.</title>
        <authorList>
            <person name="Zou Y."/>
            <person name="Xue W."/>
            <person name="Luo G."/>
        </authorList>
    </citation>
    <scope>NUCLEOTIDE SEQUENCE [LARGE SCALE GENOMIC DNA]</scope>
    <source>
        <strain evidence="3 4">AM17-48</strain>
    </source>
</reference>
<dbReference type="Proteomes" id="UP000283329">
    <property type="component" value="Unassembled WGS sequence"/>
</dbReference>
<dbReference type="EMBL" id="VWFP01000002">
    <property type="protein sequence ID" value="KAA4629770.1"/>
    <property type="molecule type" value="Genomic_DNA"/>
</dbReference>
<dbReference type="EMBL" id="JAQQPO010000003">
    <property type="protein sequence ID" value="MDC7957208.1"/>
    <property type="molecule type" value="Genomic_DNA"/>
</dbReference>
<organism evidence="3 4">
    <name type="scientific">Bacteroides ovatus</name>
    <dbReference type="NCBI Taxonomy" id="28116"/>
    <lineage>
        <taxon>Bacteria</taxon>
        <taxon>Pseudomonadati</taxon>
        <taxon>Bacteroidota</taxon>
        <taxon>Bacteroidia</taxon>
        <taxon>Bacteroidales</taxon>
        <taxon>Bacteroidaceae</taxon>
        <taxon>Bacteroides</taxon>
    </lineage>
</organism>
<dbReference type="InterPro" id="IPR038081">
    <property type="entry name" value="CalX-like_sf"/>
</dbReference>
<reference evidence="2" key="3">
    <citation type="submission" date="2022-10" db="EMBL/GenBank/DDBJ databases">
        <title>Human gut microbiome strain richness.</title>
        <authorList>
            <person name="Chen-Liaw A."/>
        </authorList>
    </citation>
    <scope>NUCLEOTIDE SEQUENCE</scope>
    <source>
        <strain evidence="2">RTP21484st1_H8_RTP21484_190118</strain>
    </source>
</reference>
<dbReference type="Gene3D" id="2.60.40.2030">
    <property type="match status" value="1"/>
</dbReference>
<dbReference type="Proteomes" id="UP000424805">
    <property type="component" value="Unassembled WGS sequence"/>
</dbReference>
<sequence length="429" mass="48059">MKTIIKEITKILTITLLAMMVTSCNNDDDAGANLSFSRSIYVLPATGSLNIELKASVAPENDLIVPITIDGSAVLDDEYEISAKEFIIKAGETNAQITITPKNNLAQGKEIRLSINPVAGYSLGDKNVAIIPIETKERIMYSFTTSYSRILSSIQIWVEIQGEISGRSYIPQTDIVLPLKISSSSTAELDTDFEIENHSTSITIPKGTRQVNFSVNIVEGAEDYAGKEAILELKAPEGEDPDLYYAGSFTTFTVKLDQLKFIDLLGKWKPVELSNEDGFYVWGEEELPSNDFEGKLPKDFAAGDYLEFTNEGGVDRIIPHMTGGLKKYFCGPEHKVTFDHINKEFLDASIFDYIMVPYFKITNINKLFSTKTEIGDALLGLDKIDDNNIYVYIHDYIPTDFFTYSYEQWGGFDAEMFGITYKFTRVEEE</sequence>